<dbReference type="Pfam" id="PF03007">
    <property type="entry name" value="WS_DGAT_cat"/>
    <property type="match status" value="1"/>
</dbReference>
<dbReference type="STRING" id="44010.AWC00_11580"/>
<dbReference type="InterPro" id="IPR023213">
    <property type="entry name" value="CAT-like_dom_sf"/>
</dbReference>
<evidence type="ECO:0000313" key="2">
    <source>
        <dbReference type="Proteomes" id="UP000467385"/>
    </source>
</evidence>
<dbReference type="Gene3D" id="3.30.559.10">
    <property type="entry name" value="Chloramphenicol acetyltransferase-like domain"/>
    <property type="match status" value="1"/>
</dbReference>
<dbReference type="GO" id="GO:0004144">
    <property type="term" value="F:diacylglycerol O-acyltransferase activity"/>
    <property type="evidence" value="ECO:0007669"/>
    <property type="project" value="InterPro"/>
</dbReference>
<dbReference type="GO" id="GO:0045017">
    <property type="term" value="P:glycerolipid biosynthetic process"/>
    <property type="evidence" value="ECO:0007669"/>
    <property type="project" value="InterPro"/>
</dbReference>
<dbReference type="AlphaFoldDB" id="A0A1X1TDF3"/>
<gene>
    <name evidence="1" type="ORF">MCNS_22150</name>
</gene>
<name>A0A1X1TDF3_9MYCO</name>
<organism evidence="1 2">
    <name type="scientific">Mycobacterium conspicuum</name>
    <dbReference type="NCBI Taxonomy" id="44010"/>
    <lineage>
        <taxon>Bacteria</taxon>
        <taxon>Bacillati</taxon>
        <taxon>Actinomycetota</taxon>
        <taxon>Actinomycetes</taxon>
        <taxon>Mycobacteriales</taxon>
        <taxon>Mycobacteriaceae</taxon>
        <taxon>Mycobacterium</taxon>
    </lineage>
</organism>
<dbReference type="SUPFAM" id="SSF52777">
    <property type="entry name" value="CoA-dependent acyltransferases"/>
    <property type="match status" value="1"/>
</dbReference>
<dbReference type="InterPro" id="IPR004255">
    <property type="entry name" value="O-acyltransferase_WSD1_N"/>
</dbReference>
<dbReference type="Proteomes" id="UP000467385">
    <property type="component" value="Chromosome"/>
</dbReference>
<proteinExistence type="predicted"/>
<evidence type="ECO:0000313" key="1">
    <source>
        <dbReference type="EMBL" id="BBZ39152.1"/>
    </source>
</evidence>
<sequence length="466" mass="50547">MSLRTSGVRARLGRSASNKVARPDNRLAFMDQATFLTLRATGREQLMQIVWIYEHPVDIDRLKRTYRNGGYGLLGRRIERSPLPFGRHRWVSSVGQPLEIDFAESPRPRAELSDWADERAQLPVDPESGPGWHAGVLPLTDGSIAATVVISHCLADGVAGLILVFEAITNNVRDLGYPPPHSRTRLRAAVTDLRETVQGLPQSARALREAARLLYQARRDMPRPAAPQTAPAIANGADTIIVPTITIYVGLDDWDARAKALNGNSYSLFAGLAVKLGENLGRIRPDGTITLLVPFSDRTLDDTRAMAMAYAKVSVDPKQVTTDLSGARVTLKQALKAARETPDPALQILPLTPFISKRMVLRLADLMFGFGDGAVLCSNLGDLPTEIACADGTPAEYVMLRGVDQNVTRQYIESVGGQLVLVGGRLVGKMSISVVAYQPGGENSKQALRELAARTLAEFGLTGVID</sequence>
<reference evidence="1 2" key="1">
    <citation type="journal article" date="2019" name="Emerg. Microbes Infect.">
        <title>Comprehensive subspecies identification of 175 nontuberculous mycobacteria species based on 7547 genomic profiles.</title>
        <authorList>
            <person name="Matsumoto Y."/>
            <person name="Kinjo T."/>
            <person name="Motooka D."/>
            <person name="Nabeya D."/>
            <person name="Jung N."/>
            <person name="Uechi K."/>
            <person name="Horii T."/>
            <person name="Iida T."/>
            <person name="Fujita J."/>
            <person name="Nakamura S."/>
        </authorList>
    </citation>
    <scope>NUCLEOTIDE SEQUENCE [LARGE SCALE GENOMIC DNA]</scope>
    <source>
        <strain evidence="1 2">JCM 14738</strain>
    </source>
</reference>
<accession>A0A1X1TDF3</accession>
<keyword evidence="2" id="KW-1185">Reference proteome</keyword>
<dbReference type="EMBL" id="AP022613">
    <property type="protein sequence ID" value="BBZ39152.1"/>
    <property type="molecule type" value="Genomic_DNA"/>
</dbReference>
<protein>
    <submittedName>
        <fullName evidence="1">Uncharacterized protein</fullName>
    </submittedName>
</protein>